<keyword evidence="2" id="KW-0812">Transmembrane</keyword>
<dbReference type="EMBL" id="FMBM01000002">
    <property type="protein sequence ID" value="SCC82252.1"/>
    <property type="molecule type" value="Genomic_DNA"/>
</dbReference>
<reference evidence="3 5" key="1">
    <citation type="submission" date="2015-09" db="EMBL/GenBank/DDBJ databases">
        <title>Identification and resolution of microdiversity through metagenomic sequencing of parallel consortia.</title>
        <authorList>
            <person name="Nelson W.C."/>
            <person name="Romine M.F."/>
            <person name="Lindemann S.R."/>
        </authorList>
    </citation>
    <scope>NUCLEOTIDE SEQUENCE [LARGE SCALE GENOMIC DNA]</scope>
    <source>
        <strain evidence="3">HL-109</strain>
    </source>
</reference>
<dbReference type="InterPro" id="IPR009937">
    <property type="entry name" value="Phage_holin_3_6"/>
</dbReference>
<dbReference type="OrthoDB" id="7997969at2"/>
<dbReference type="Proteomes" id="UP000050497">
    <property type="component" value="Unassembled WGS sequence"/>
</dbReference>
<proteinExistence type="predicted"/>
<dbReference type="STRING" id="1653334.GA0071312_3233"/>
<dbReference type="EMBL" id="LJSX01000005">
    <property type="protein sequence ID" value="KPQ11823.1"/>
    <property type="molecule type" value="Genomic_DNA"/>
</dbReference>
<protein>
    <submittedName>
        <fullName evidence="4">Holin-X, holin superfamily III</fullName>
    </submittedName>
</protein>
<feature type="compositionally biased region" description="Gly residues" evidence="1">
    <location>
        <begin position="17"/>
        <end position="28"/>
    </location>
</feature>
<gene>
    <name evidence="4" type="ORF">GA0071312_3233</name>
    <name evidence="3" type="ORF">HLUCCO17_04920</name>
</gene>
<feature type="region of interest" description="Disordered" evidence="1">
    <location>
        <begin position="1"/>
        <end position="31"/>
    </location>
</feature>
<accession>A0A0P7Y4W4</accession>
<evidence type="ECO:0000313" key="4">
    <source>
        <dbReference type="EMBL" id="SCC82252.1"/>
    </source>
</evidence>
<evidence type="ECO:0000256" key="1">
    <source>
        <dbReference type="SAM" id="MobiDB-lite"/>
    </source>
</evidence>
<sequence>MTEHDPRDDDRDAPRPGGTGPDGTGYGGGDDRGPRALYQLIADALREATELASKEFALFRAELAENISRLIAGIVMLMIAAIFGVATIVLLTSALVEWIAVLVGSDALAALIVAGVTLALAIIFALIARNRLSLTTLEPKRTRESVNRDGDIFSGRRRR</sequence>
<comment type="caution">
    <text evidence="3">The sequence shown here is derived from an EMBL/GenBank/DDBJ whole genome shotgun (WGS) entry which is preliminary data.</text>
</comment>
<reference evidence="4 6" key="2">
    <citation type="submission" date="2016-08" db="EMBL/GenBank/DDBJ databases">
        <authorList>
            <person name="Varghese N."/>
            <person name="Submissions Spin"/>
        </authorList>
    </citation>
    <scope>NUCLEOTIDE SEQUENCE [LARGE SCALE GENOMIC DNA]</scope>
    <source>
        <strain evidence="4 6">HL-109</strain>
    </source>
</reference>
<organism evidence="3 5">
    <name type="scientific">Saliniramus fredricksonii</name>
    <dbReference type="NCBI Taxonomy" id="1653334"/>
    <lineage>
        <taxon>Bacteria</taxon>
        <taxon>Pseudomonadati</taxon>
        <taxon>Pseudomonadota</taxon>
        <taxon>Alphaproteobacteria</taxon>
        <taxon>Hyphomicrobiales</taxon>
        <taxon>Salinarimonadaceae</taxon>
        <taxon>Saliniramus</taxon>
    </lineage>
</organism>
<feature type="compositionally biased region" description="Basic and acidic residues" evidence="1">
    <location>
        <begin position="1"/>
        <end position="14"/>
    </location>
</feature>
<dbReference type="Pfam" id="PF07332">
    <property type="entry name" value="Phage_holin_3_6"/>
    <property type="match status" value="1"/>
</dbReference>
<keyword evidence="2" id="KW-0472">Membrane</keyword>
<feature type="transmembrane region" description="Helical" evidence="2">
    <location>
        <begin position="70"/>
        <end position="95"/>
    </location>
</feature>
<feature type="transmembrane region" description="Helical" evidence="2">
    <location>
        <begin position="107"/>
        <end position="128"/>
    </location>
</feature>
<evidence type="ECO:0000313" key="3">
    <source>
        <dbReference type="EMBL" id="KPQ11823.1"/>
    </source>
</evidence>
<evidence type="ECO:0000313" key="6">
    <source>
        <dbReference type="Proteomes" id="UP000182800"/>
    </source>
</evidence>
<evidence type="ECO:0000313" key="5">
    <source>
        <dbReference type="Proteomes" id="UP000050497"/>
    </source>
</evidence>
<evidence type="ECO:0000256" key="2">
    <source>
        <dbReference type="SAM" id="Phobius"/>
    </source>
</evidence>
<dbReference type="RefSeq" id="WP_083204625.1">
    <property type="nucleotide sequence ID" value="NZ_FMBM01000002.1"/>
</dbReference>
<keyword evidence="6" id="KW-1185">Reference proteome</keyword>
<dbReference type="Proteomes" id="UP000182800">
    <property type="component" value="Unassembled WGS sequence"/>
</dbReference>
<keyword evidence="2" id="KW-1133">Transmembrane helix</keyword>
<dbReference type="AlphaFoldDB" id="A0A0P7Y4W4"/>
<name>A0A0P7Y4W4_9HYPH</name>